<protein>
    <recommendedName>
        <fullName evidence="1">RNA 3'-terminal phosphate cyclase insert domain-containing protein</fullName>
    </recommendedName>
</protein>
<dbReference type="PANTHER" id="PTHR11096">
    <property type="entry name" value="RNA 3' TERMINAL PHOSPHATE CYCLASE"/>
    <property type="match status" value="1"/>
</dbReference>
<feature type="domain" description="RNA 3'-terminal phosphate cyclase insert" evidence="1">
    <location>
        <begin position="32"/>
        <end position="86"/>
    </location>
</feature>
<dbReference type="GO" id="GO:0004521">
    <property type="term" value="F:RNA endonuclease activity"/>
    <property type="evidence" value="ECO:0007669"/>
    <property type="project" value="TreeGrafter"/>
</dbReference>
<feature type="non-terminal residue" evidence="2">
    <location>
        <position position="1"/>
    </location>
</feature>
<dbReference type="InterPro" id="IPR036553">
    <property type="entry name" value="RPTC_insert"/>
</dbReference>
<dbReference type="PROSITE" id="PS01287">
    <property type="entry name" value="RTC"/>
    <property type="match status" value="1"/>
</dbReference>
<sequence length="125" mass="14041">SQIVKRGAPPEGGGEVVFSCPVRRNLRPLQFTDPGKIKRIRGLAYAMRVSPAICNRVVDAVRGVLNQFVSDIYIYTDHCKGGQSGKYVILQQTFNFFTRKSACFTTIHAVNIHSKTKNYLSIFPY</sequence>
<dbReference type="InterPro" id="IPR000228">
    <property type="entry name" value="RNA3'_term_phos_cyc"/>
</dbReference>
<comment type="caution">
    <text evidence="2">The sequence shown here is derived from an EMBL/GenBank/DDBJ whole genome shotgun (WGS) entry which is preliminary data.</text>
</comment>
<organism evidence="2 3">
    <name type="scientific">Pocillopora damicornis</name>
    <name type="common">Cauliflower coral</name>
    <name type="synonym">Millepora damicornis</name>
    <dbReference type="NCBI Taxonomy" id="46731"/>
    <lineage>
        <taxon>Eukaryota</taxon>
        <taxon>Metazoa</taxon>
        <taxon>Cnidaria</taxon>
        <taxon>Anthozoa</taxon>
        <taxon>Hexacorallia</taxon>
        <taxon>Scleractinia</taxon>
        <taxon>Astrocoeniina</taxon>
        <taxon>Pocilloporidae</taxon>
        <taxon>Pocillopora</taxon>
    </lineage>
</organism>
<dbReference type="InterPro" id="IPR013791">
    <property type="entry name" value="RNA3'-term_phos_cycl_insert"/>
</dbReference>
<dbReference type="EMBL" id="RCHS01003865">
    <property type="protein sequence ID" value="RMX39129.1"/>
    <property type="molecule type" value="Genomic_DNA"/>
</dbReference>
<reference evidence="2 3" key="1">
    <citation type="journal article" date="2018" name="Sci. Rep.">
        <title>Comparative analysis of the Pocillopora damicornis genome highlights role of immune system in coral evolution.</title>
        <authorList>
            <person name="Cunning R."/>
            <person name="Bay R.A."/>
            <person name="Gillette P."/>
            <person name="Baker A.C."/>
            <person name="Traylor-Knowles N."/>
        </authorList>
    </citation>
    <scope>NUCLEOTIDE SEQUENCE [LARGE SCALE GENOMIC DNA]</scope>
    <source>
        <strain evidence="2">RSMAS</strain>
        <tissue evidence="2">Whole animal</tissue>
    </source>
</reference>
<dbReference type="Pfam" id="PF05189">
    <property type="entry name" value="RTC_insert"/>
    <property type="match status" value="1"/>
</dbReference>
<evidence type="ECO:0000313" key="2">
    <source>
        <dbReference type="EMBL" id="RMX39129.1"/>
    </source>
</evidence>
<dbReference type="GO" id="GO:0005730">
    <property type="term" value="C:nucleolus"/>
    <property type="evidence" value="ECO:0007669"/>
    <property type="project" value="TreeGrafter"/>
</dbReference>
<dbReference type="Proteomes" id="UP000275408">
    <property type="component" value="Unassembled WGS sequence"/>
</dbReference>
<dbReference type="PANTHER" id="PTHR11096:SF1">
    <property type="entry name" value="RNA 3'-TERMINAL PHOSPHATE CYCLASE-LIKE PROTEIN"/>
    <property type="match status" value="1"/>
</dbReference>
<dbReference type="InterPro" id="IPR013792">
    <property type="entry name" value="RNA3'P_cycl/enolpyr_Trfase_a/b"/>
</dbReference>
<proteinExistence type="predicted"/>
<dbReference type="Gene3D" id="3.30.360.20">
    <property type="entry name" value="RNA 3'-terminal phosphate cyclase, insert domain"/>
    <property type="match status" value="1"/>
</dbReference>
<evidence type="ECO:0000313" key="3">
    <source>
        <dbReference type="Proteomes" id="UP000275408"/>
    </source>
</evidence>
<accession>A0A3M6TCW2</accession>
<gene>
    <name evidence="2" type="ORF">pdam_00020530</name>
</gene>
<dbReference type="SUPFAM" id="SSF55205">
    <property type="entry name" value="EPT/RTPC-like"/>
    <property type="match status" value="1"/>
</dbReference>
<name>A0A3M6TCW2_POCDA</name>
<keyword evidence="3" id="KW-1185">Reference proteome</keyword>
<dbReference type="GO" id="GO:0000479">
    <property type="term" value="P:endonucleolytic cleavage of tricistronic rRNA transcript (SSU-rRNA, 5.8S rRNA, LSU-rRNA)"/>
    <property type="evidence" value="ECO:0007669"/>
    <property type="project" value="TreeGrafter"/>
</dbReference>
<dbReference type="STRING" id="46731.A0A3M6TCW2"/>
<evidence type="ECO:0000259" key="1">
    <source>
        <dbReference type="Pfam" id="PF05189"/>
    </source>
</evidence>
<dbReference type="AlphaFoldDB" id="A0A3M6TCW2"/>
<dbReference type="InterPro" id="IPR020719">
    <property type="entry name" value="RNA3'_term_phos_cycl-like_CS"/>
</dbReference>